<sequence length="62" mass="6827">MQVINAVKFLSRASAVGSTSIPAILRHANLIETGAMLIEFTSFFILVCMALCFHPVSLDEDW</sequence>
<evidence type="ECO:0000313" key="7">
    <source>
        <dbReference type="EMBL" id="URE01960.1"/>
    </source>
</evidence>
<protein>
    <submittedName>
        <fullName evidence="7">Vacuolar protein sorting 55 containing protein</fullName>
    </submittedName>
</protein>
<dbReference type="PANTHER" id="PTHR12050">
    <property type="entry name" value="LEPTIN RECEPTOR-RELATED"/>
    <property type="match status" value="1"/>
</dbReference>
<dbReference type="OrthoDB" id="14246at2759"/>
<evidence type="ECO:0000313" key="8">
    <source>
        <dbReference type="Proteomes" id="UP001055439"/>
    </source>
</evidence>
<dbReference type="EMBL" id="CP097507">
    <property type="protein sequence ID" value="URE01960.1"/>
    <property type="molecule type" value="Genomic_DNA"/>
</dbReference>
<evidence type="ECO:0000256" key="2">
    <source>
        <dbReference type="ARBA" id="ARBA00005645"/>
    </source>
</evidence>
<dbReference type="PANTHER" id="PTHR12050:SF0">
    <property type="entry name" value="RH04491P"/>
    <property type="match status" value="1"/>
</dbReference>
<keyword evidence="3 6" id="KW-0812">Transmembrane</keyword>
<organism evidence="7 8">
    <name type="scientific">Musa troglodytarum</name>
    <name type="common">fe'i banana</name>
    <dbReference type="NCBI Taxonomy" id="320322"/>
    <lineage>
        <taxon>Eukaryota</taxon>
        <taxon>Viridiplantae</taxon>
        <taxon>Streptophyta</taxon>
        <taxon>Embryophyta</taxon>
        <taxon>Tracheophyta</taxon>
        <taxon>Spermatophyta</taxon>
        <taxon>Magnoliopsida</taxon>
        <taxon>Liliopsida</taxon>
        <taxon>Zingiberales</taxon>
        <taxon>Musaceae</taxon>
        <taxon>Musa</taxon>
    </lineage>
</organism>
<evidence type="ECO:0000256" key="5">
    <source>
        <dbReference type="ARBA" id="ARBA00023136"/>
    </source>
</evidence>
<evidence type="ECO:0000256" key="1">
    <source>
        <dbReference type="ARBA" id="ARBA00004141"/>
    </source>
</evidence>
<accession>A0A9E7FT90</accession>
<dbReference type="Pfam" id="PF04133">
    <property type="entry name" value="Vps55"/>
    <property type="match status" value="1"/>
</dbReference>
<comment type="similarity">
    <text evidence="2">Belongs to the OB-RGRP/VPS55 family.</text>
</comment>
<dbReference type="GO" id="GO:0032511">
    <property type="term" value="P:late endosome to vacuole transport via multivesicular body sorting pathway"/>
    <property type="evidence" value="ECO:0007669"/>
    <property type="project" value="TreeGrafter"/>
</dbReference>
<gene>
    <name evidence="7" type="ORF">MUK42_18540</name>
</gene>
<keyword evidence="4 6" id="KW-1133">Transmembrane helix</keyword>
<evidence type="ECO:0000256" key="3">
    <source>
        <dbReference type="ARBA" id="ARBA00022692"/>
    </source>
</evidence>
<evidence type="ECO:0000256" key="6">
    <source>
        <dbReference type="SAM" id="Phobius"/>
    </source>
</evidence>
<feature type="transmembrane region" description="Helical" evidence="6">
    <location>
        <begin position="36"/>
        <end position="56"/>
    </location>
</feature>
<dbReference type="AlphaFoldDB" id="A0A9E7FT90"/>
<evidence type="ECO:0000256" key="4">
    <source>
        <dbReference type="ARBA" id="ARBA00022989"/>
    </source>
</evidence>
<reference evidence="7" key="1">
    <citation type="submission" date="2022-05" db="EMBL/GenBank/DDBJ databases">
        <title>The Musa troglodytarum L. genome provides insights into the mechanism of non-climacteric behaviour and enrichment of carotenoids.</title>
        <authorList>
            <person name="Wang J."/>
        </authorList>
    </citation>
    <scope>NUCLEOTIDE SEQUENCE</scope>
    <source>
        <tissue evidence="7">Leaf</tissue>
    </source>
</reference>
<keyword evidence="5 6" id="KW-0472">Membrane</keyword>
<dbReference type="GO" id="GO:0016020">
    <property type="term" value="C:membrane"/>
    <property type="evidence" value="ECO:0007669"/>
    <property type="project" value="UniProtKB-SubCell"/>
</dbReference>
<dbReference type="GO" id="GO:0005768">
    <property type="term" value="C:endosome"/>
    <property type="evidence" value="ECO:0007669"/>
    <property type="project" value="TreeGrafter"/>
</dbReference>
<proteinExistence type="inferred from homology"/>
<dbReference type="Proteomes" id="UP001055439">
    <property type="component" value="Chromosome 5"/>
</dbReference>
<dbReference type="InterPro" id="IPR007262">
    <property type="entry name" value="Vps55/LEPROT"/>
</dbReference>
<keyword evidence="8" id="KW-1185">Reference proteome</keyword>
<comment type="subcellular location">
    <subcellularLocation>
        <location evidence="1">Membrane</location>
        <topology evidence="1">Multi-pass membrane protein</topology>
    </subcellularLocation>
</comment>
<name>A0A9E7FT90_9LILI</name>